<comment type="caution">
    <text evidence="2">The sequence shown here is derived from an EMBL/GenBank/DDBJ whole genome shotgun (WGS) entry which is preliminary data.</text>
</comment>
<accession>A0A843WM50</accession>
<evidence type="ECO:0000256" key="1">
    <source>
        <dbReference type="SAM" id="MobiDB-lite"/>
    </source>
</evidence>
<dbReference type="AlphaFoldDB" id="A0A843WM50"/>
<organism evidence="2 3">
    <name type="scientific">Colocasia esculenta</name>
    <name type="common">Wild taro</name>
    <name type="synonym">Arum esculentum</name>
    <dbReference type="NCBI Taxonomy" id="4460"/>
    <lineage>
        <taxon>Eukaryota</taxon>
        <taxon>Viridiplantae</taxon>
        <taxon>Streptophyta</taxon>
        <taxon>Embryophyta</taxon>
        <taxon>Tracheophyta</taxon>
        <taxon>Spermatophyta</taxon>
        <taxon>Magnoliopsida</taxon>
        <taxon>Liliopsida</taxon>
        <taxon>Araceae</taxon>
        <taxon>Aroideae</taxon>
        <taxon>Colocasieae</taxon>
        <taxon>Colocasia</taxon>
    </lineage>
</organism>
<evidence type="ECO:0000313" key="2">
    <source>
        <dbReference type="EMBL" id="MQM06581.1"/>
    </source>
</evidence>
<sequence>MAMLILATPAAATPLPAGAGAFPAGRGGCPQRHPRHVGSSSSASSDLLQRQGGGRDAIYVAAMPLRATAGPAQTLASVAYSLRLWDLQHFMVIIERCGAVSSERRATVFDFQPRDPENVFVLLSALSRKAVPGITLKRTLNRMPKNRCWFVGFSKKDGVKVADEFNEDWDTDLVVGIHDCRHYTTGLVKQLTGKVKPKKIPTLMRMGTTKSEAKRTLDDDNWAL</sequence>
<proteinExistence type="predicted"/>
<dbReference type="OrthoDB" id="1920822at2759"/>
<feature type="region of interest" description="Disordered" evidence="1">
    <location>
        <begin position="23"/>
        <end position="49"/>
    </location>
</feature>
<dbReference type="Proteomes" id="UP000652761">
    <property type="component" value="Unassembled WGS sequence"/>
</dbReference>
<dbReference type="PANTHER" id="PTHR36342">
    <property type="entry name" value="PTB DOMAIN ENGULFMENT ADAPTER"/>
    <property type="match status" value="1"/>
</dbReference>
<protein>
    <submittedName>
        <fullName evidence="2">Uncharacterized protein</fullName>
    </submittedName>
</protein>
<dbReference type="EMBL" id="NMUH01003664">
    <property type="protein sequence ID" value="MQM06581.1"/>
    <property type="molecule type" value="Genomic_DNA"/>
</dbReference>
<dbReference type="PANTHER" id="PTHR36342:SF1">
    <property type="entry name" value="PTB DOMAIN ENGULFMENT ADAPTER"/>
    <property type="match status" value="1"/>
</dbReference>
<evidence type="ECO:0000313" key="3">
    <source>
        <dbReference type="Proteomes" id="UP000652761"/>
    </source>
</evidence>
<gene>
    <name evidence="2" type="ORF">Taro_039408</name>
</gene>
<reference evidence="2" key="1">
    <citation type="submission" date="2017-07" db="EMBL/GenBank/DDBJ databases">
        <title>Taro Niue Genome Assembly and Annotation.</title>
        <authorList>
            <person name="Atibalentja N."/>
            <person name="Keating K."/>
            <person name="Fields C.J."/>
        </authorList>
    </citation>
    <scope>NUCLEOTIDE SEQUENCE</scope>
    <source>
        <strain evidence="2">Niue_2</strain>
        <tissue evidence="2">Leaf</tissue>
    </source>
</reference>
<keyword evidence="3" id="KW-1185">Reference proteome</keyword>
<name>A0A843WM50_COLES</name>